<dbReference type="EMBL" id="CAJNRF010005967">
    <property type="protein sequence ID" value="CAF2076913.1"/>
    <property type="molecule type" value="Genomic_DNA"/>
</dbReference>
<accession>A0A816RY44</accession>
<evidence type="ECO:0000313" key="8">
    <source>
        <dbReference type="EMBL" id="CAF2076913.1"/>
    </source>
</evidence>
<feature type="region of interest" description="Disordered" evidence="6">
    <location>
        <begin position="365"/>
        <end position="417"/>
    </location>
</feature>
<dbReference type="PANTHER" id="PTHR13763">
    <property type="entry name" value="BREAST CANCER TYPE 1 SUSCEPTIBILITY PROTEIN BRCA1"/>
    <property type="match status" value="1"/>
</dbReference>
<sequence>MLRPPSTVRSSGLRPPIHSSQQQKHSIQRSRNQASHQTNSICRSTNKSTNDIPVQSRPSIFPRNQGHTPMPSLARRTSIGATRPSNVQKQSHDEISSYSIKQTCNQLNYDYEYLIEEKRRIGYTGAGIIIPSRTEVDEFLLKNIDVPLGIWIYKYVRLYPGEPLAQNIYERQFVPERLDQSEAVNIVRPTLRTQRQTTRILDLFGDKSNTNECQSISYLPHHSQIKSDPQLPILKHSETQIIKAILDDDEFDRDGAIQTRELKYLDLKRQLMEQLRKLQSIDDSDVFSVKISSYDAVLQRTEKILNMSSPGNYAKGYVRSTAGGKRVMWDGARWQQLCQIEKCFKRDQKSQGVCLIHYREQQEAKAKNKNKKFKQEEKPEKIKLTKDKKSNSTKRTSISTRPRRIKSNNSITDSTKAFDNDYQNSDINISYSEITERKPSTSNINVTKFQKSSRTLVLVCSSLTRQQISQVELFCSRFCARLSNQIDETTTHLIASEVEQRICCLTKKVFFAVAYHQYVIGYQWIEECLNKQCLLNEDSYEITGDASLSGQHNGMNRSRLTRQPIFKSYPYAIAVECSIGCQQGMFTRIELENLVELSGATILRDQNRQQLDVNITVVVLCDDDDKEVVKKYLGVKNKIYYVIPEFFLDSVVLYEVQPIKGYELLYQIE</sequence>
<keyword evidence="5" id="KW-0539">Nucleus</keyword>
<dbReference type="InterPro" id="IPR036420">
    <property type="entry name" value="BRCT_dom_sf"/>
</dbReference>
<feature type="region of interest" description="Disordered" evidence="6">
    <location>
        <begin position="1"/>
        <end position="73"/>
    </location>
</feature>
<feature type="domain" description="BRCT" evidence="7">
    <location>
        <begin position="480"/>
        <end position="542"/>
    </location>
</feature>
<proteinExistence type="predicted"/>
<gene>
    <name evidence="8" type="ORF">WKI299_LOCUS15319</name>
</gene>
<comment type="subcellular location">
    <subcellularLocation>
        <location evidence="1">Nucleus</location>
    </subcellularLocation>
</comment>
<dbReference type="GO" id="GO:0000724">
    <property type="term" value="P:double-strand break repair via homologous recombination"/>
    <property type="evidence" value="ECO:0007669"/>
    <property type="project" value="TreeGrafter"/>
</dbReference>
<reference evidence="8" key="1">
    <citation type="submission" date="2021-02" db="EMBL/GenBank/DDBJ databases">
        <authorList>
            <person name="Nowell W R."/>
        </authorList>
    </citation>
    <scope>NUCLEOTIDE SEQUENCE</scope>
</reference>
<evidence type="ECO:0000256" key="4">
    <source>
        <dbReference type="ARBA" id="ARBA00023204"/>
    </source>
</evidence>
<evidence type="ECO:0000256" key="5">
    <source>
        <dbReference type="ARBA" id="ARBA00023242"/>
    </source>
</evidence>
<dbReference type="Proteomes" id="UP000663856">
    <property type="component" value="Unassembled WGS sequence"/>
</dbReference>
<dbReference type="PANTHER" id="PTHR13763:SF0">
    <property type="entry name" value="BREAST CANCER TYPE 1 SUSCEPTIBILITY PROTEIN"/>
    <property type="match status" value="1"/>
</dbReference>
<dbReference type="AlphaFoldDB" id="A0A816RY44"/>
<evidence type="ECO:0000256" key="3">
    <source>
        <dbReference type="ARBA" id="ARBA00022763"/>
    </source>
</evidence>
<dbReference type="Pfam" id="PF00533">
    <property type="entry name" value="BRCT"/>
    <property type="match status" value="1"/>
</dbReference>
<evidence type="ECO:0000256" key="1">
    <source>
        <dbReference type="ARBA" id="ARBA00004123"/>
    </source>
</evidence>
<dbReference type="GO" id="GO:0031436">
    <property type="term" value="C:BRCA1-BARD1 complex"/>
    <property type="evidence" value="ECO:0007669"/>
    <property type="project" value="TreeGrafter"/>
</dbReference>
<dbReference type="InterPro" id="IPR001357">
    <property type="entry name" value="BRCT_dom"/>
</dbReference>
<keyword evidence="2" id="KW-0677">Repeat</keyword>
<protein>
    <recommendedName>
        <fullName evidence="7">BRCT domain-containing protein</fullName>
    </recommendedName>
</protein>
<evidence type="ECO:0000256" key="6">
    <source>
        <dbReference type="SAM" id="MobiDB-lite"/>
    </source>
</evidence>
<dbReference type="InterPro" id="IPR031099">
    <property type="entry name" value="BRCA1-associated"/>
</dbReference>
<dbReference type="GO" id="GO:0045944">
    <property type="term" value="P:positive regulation of transcription by RNA polymerase II"/>
    <property type="evidence" value="ECO:0007669"/>
    <property type="project" value="TreeGrafter"/>
</dbReference>
<keyword evidence="3" id="KW-0227">DNA damage</keyword>
<feature type="compositionally biased region" description="Basic and acidic residues" evidence="6">
    <location>
        <begin position="373"/>
        <end position="390"/>
    </location>
</feature>
<evidence type="ECO:0000259" key="7">
    <source>
        <dbReference type="PROSITE" id="PS50172"/>
    </source>
</evidence>
<comment type="caution">
    <text evidence="8">The sequence shown here is derived from an EMBL/GenBank/DDBJ whole genome shotgun (WGS) entry which is preliminary data.</text>
</comment>
<name>A0A816RY44_9BILA</name>
<dbReference type="GO" id="GO:0004842">
    <property type="term" value="F:ubiquitin-protein transferase activity"/>
    <property type="evidence" value="ECO:0007669"/>
    <property type="project" value="TreeGrafter"/>
</dbReference>
<feature type="compositionally biased region" description="Polar residues" evidence="6">
    <location>
        <begin position="32"/>
        <end position="58"/>
    </location>
</feature>
<evidence type="ECO:0000313" key="9">
    <source>
        <dbReference type="Proteomes" id="UP000663856"/>
    </source>
</evidence>
<feature type="domain" description="BRCT" evidence="7">
    <location>
        <begin position="561"/>
        <end position="664"/>
    </location>
</feature>
<feature type="compositionally biased region" description="Polar residues" evidence="6">
    <location>
        <begin position="407"/>
        <end position="417"/>
    </location>
</feature>
<organism evidence="8 9">
    <name type="scientific">Rotaria magnacalcarata</name>
    <dbReference type="NCBI Taxonomy" id="392030"/>
    <lineage>
        <taxon>Eukaryota</taxon>
        <taxon>Metazoa</taxon>
        <taxon>Spiralia</taxon>
        <taxon>Gnathifera</taxon>
        <taxon>Rotifera</taxon>
        <taxon>Eurotatoria</taxon>
        <taxon>Bdelloidea</taxon>
        <taxon>Philodinida</taxon>
        <taxon>Philodinidae</taxon>
        <taxon>Rotaria</taxon>
    </lineage>
</organism>
<evidence type="ECO:0000256" key="2">
    <source>
        <dbReference type="ARBA" id="ARBA00022737"/>
    </source>
</evidence>
<dbReference type="PROSITE" id="PS50172">
    <property type="entry name" value="BRCT"/>
    <property type="match status" value="2"/>
</dbReference>
<keyword evidence="4" id="KW-0234">DNA repair</keyword>
<dbReference type="Gene3D" id="3.40.50.10190">
    <property type="entry name" value="BRCT domain"/>
    <property type="match status" value="2"/>
</dbReference>
<dbReference type="SUPFAM" id="SSF52113">
    <property type="entry name" value="BRCT domain"/>
    <property type="match status" value="2"/>
</dbReference>
<dbReference type="SMART" id="SM00292">
    <property type="entry name" value="BRCT"/>
    <property type="match status" value="2"/>
</dbReference>
<feature type="compositionally biased region" description="Low complexity" evidence="6">
    <location>
        <begin position="17"/>
        <end position="31"/>
    </location>
</feature>
<dbReference type="GO" id="GO:0070531">
    <property type="term" value="C:BRCA1-A complex"/>
    <property type="evidence" value="ECO:0007669"/>
    <property type="project" value="TreeGrafter"/>
</dbReference>